<evidence type="ECO:0000313" key="4">
    <source>
        <dbReference type="Proteomes" id="UP001276659"/>
    </source>
</evidence>
<dbReference type="InterPro" id="IPR045851">
    <property type="entry name" value="AMP-bd_C_sf"/>
</dbReference>
<dbReference type="Pfam" id="PF00501">
    <property type="entry name" value="AMP-binding"/>
    <property type="match status" value="1"/>
</dbReference>
<dbReference type="Gene3D" id="3.40.50.980">
    <property type="match status" value="2"/>
</dbReference>
<keyword evidence="4" id="KW-1185">Reference proteome</keyword>
<reference evidence="3" key="1">
    <citation type="submission" date="2022-11" db="EMBL/GenBank/DDBJ databases">
        <title>Chromosomal genome sequence assembly and mating type (MAT) locus characterization of the leprose asexual lichenized fungus Lepraria neglecta (Nyl.) Erichsen.</title>
        <authorList>
            <person name="Allen J.L."/>
            <person name="Pfeffer B."/>
        </authorList>
    </citation>
    <scope>NUCLEOTIDE SEQUENCE</scope>
    <source>
        <strain evidence="3">Allen 5258</strain>
    </source>
</reference>
<dbReference type="PROSITE" id="PS00455">
    <property type="entry name" value="AMP_BINDING"/>
    <property type="match status" value="1"/>
</dbReference>
<comment type="caution">
    <text evidence="3">The sequence shown here is derived from an EMBL/GenBank/DDBJ whole genome shotgun (WGS) entry which is preliminary data.</text>
</comment>
<dbReference type="PANTHER" id="PTHR24096:SF194">
    <property type="entry name" value="AMP-DEPENDENT SYNTHETASE_LIGASE DOMAIN-CONTAINING PROTEIN"/>
    <property type="match status" value="1"/>
</dbReference>
<evidence type="ECO:0000259" key="1">
    <source>
        <dbReference type="Pfam" id="PF00501"/>
    </source>
</evidence>
<dbReference type="InterPro" id="IPR000873">
    <property type="entry name" value="AMP-dep_synth/lig_dom"/>
</dbReference>
<dbReference type="EMBL" id="JASNWA010000009">
    <property type="protein sequence ID" value="KAK3170128.1"/>
    <property type="molecule type" value="Genomic_DNA"/>
</dbReference>
<feature type="domain" description="AMP-binding enzyme C-terminal" evidence="2">
    <location>
        <begin position="373"/>
        <end position="434"/>
    </location>
</feature>
<dbReference type="AlphaFoldDB" id="A0AAE0DK93"/>
<dbReference type="GO" id="GO:0016405">
    <property type="term" value="F:CoA-ligase activity"/>
    <property type="evidence" value="ECO:0007669"/>
    <property type="project" value="TreeGrafter"/>
</dbReference>
<dbReference type="InterPro" id="IPR020845">
    <property type="entry name" value="AMP-binding_CS"/>
</dbReference>
<dbReference type="Pfam" id="PF13193">
    <property type="entry name" value="AMP-binding_C"/>
    <property type="match status" value="1"/>
</dbReference>
<dbReference type="Gene3D" id="2.30.38.10">
    <property type="entry name" value="Luciferase, Domain 3"/>
    <property type="match status" value="1"/>
</dbReference>
<feature type="domain" description="AMP-dependent synthetase/ligase" evidence="1">
    <location>
        <begin position="2"/>
        <end position="337"/>
    </location>
</feature>
<dbReference type="Gene3D" id="3.30.300.30">
    <property type="match status" value="1"/>
</dbReference>
<gene>
    <name evidence="3" type="ORF">OEA41_009514</name>
</gene>
<evidence type="ECO:0000259" key="2">
    <source>
        <dbReference type="Pfam" id="PF13193"/>
    </source>
</evidence>
<evidence type="ECO:0000313" key="3">
    <source>
        <dbReference type="EMBL" id="KAK3170128.1"/>
    </source>
</evidence>
<sequence length="435" mass="47491">MKKGEVVMIVTPNHIFVPVAYLGSVGSGRVFSGANPLYTADEMSFQMQNTGARIVLVHPSLLETARKAANTARIPGNRLYIFFDVEYKLVGCIKDWRSILGTPWEASNYSWPHISDSAATSQIATVNYSSGTTGLPKGVEITHGNLIANVEQVTFSAQVEHPGVKPDIEEKWIGFLPLYHAYGQLNTILLAIKLATPVYVMTKFIYEDFLRIIQTHNITGLHVAPPILVLMNKHPATSQYDLSSVMKISSGAAPLSGSLQNRIQDRFGVIVRQGWGMTELTCAGIAIPAYLKDETGSIGCLLPNCEAMLLDENGKEMATGERGELYIRGPNSSPRYWKNDNATAETMLEGGWLKTGDVAELIKVSGLQVAPAELEAVLLNHPAVADAGVVGVQDSFDAQEKPRAYVLPKSMDLANHSVKAEEIQEWMKGKVAKHK</sequence>
<name>A0AAE0DK93_9LECA</name>
<proteinExistence type="predicted"/>
<organism evidence="3 4">
    <name type="scientific">Lepraria neglecta</name>
    <dbReference type="NCBI Taxonomy" id="209136"/>
    <lineage>
        <taxon>Eukaryota</taxon>
        <taxon>Fungi</taxon>
        <taxon>Dikarya</taxon>
        <taxon>Ascomycota</taxon>
        <taxon>Pezizomycotina</taxon>
        <taxon>Lecanoromycetes</taxon>
        <taxon>OSLEUM clade</taxon>
        <taxon>Lecanoromycetidae</taxon>
        <taxon>Lecanorales</taxon>
        <taxon>Lecanorineae</taxon>
        <taxon>Stereocaulaceae</taxon>
        <taxon>Lepraria</taxon>
    </lineage>
</organism>
<dbReference type="InterPro" id="IPR025110">
    <property type="entry name" value="AMP-bd_C"/>
</dbReference>
<dbReference type="PANTHER" id="PTHR24096">
    <property type="entry name" value="LONG-CHAIN-FATTY-ACID--COA LIGASE"/>
    <property type="match status" value="1"/>
</dbReference>
<accession>A0AAE0DK93</accession>
<protein>
    <submittedName>
        <fullName evidence="3">Uncharacterized protein</fullName>
    </submittedName>
</protein>
<dbReference type="Proteomes" id="UP001276659">
    <property type="component" value="Unassembled WGS sequence"/>
</dbReference>
<dbReference type="SUPFAM" id="SSF56801">
    <property type="entry name" value="Acetyl-CoA synthetase-like"/>
    <property type="match status" value="1"/>
</dbReference>